<dbReference type="Proteomes" id="UP000689967">
    <property type="component" value="Unassembled WGS sequence"/>
</dbReference>
<dbReference type="RefSeq" id="WP_216874554.1">
    <property type="nucleotide sequence ID" value="NZ_JAERQM010000002.1"/>
</dbReference>
<evidence type="ECO:0000256" key="1">
    <source>
        <dbReference type="SAM" id="MobiDB-lite"/>
    </source>
</evidence>
<feature type="region of interest" description="Disordered" evidence="1">
    <location>
        <begin position="1"/>
        <end position="68"/>
    </location>
</feature>
<proteinExistence type="predicted"/>
<evidence type="ECO:0000313" key="2">
    <source>
        <dbReference type="EMBL" id="MBU8543867.1"/>
    </source>
</evidence>
<feature type="compositionally biased region" description="Low complexity" evidence="1">
    <location>
        <begin position="30"/>
        <end position="45"/>
    </location>
</feature>
<dbReference type="EMBL" id="JAERQM010000002">
    <property type="protein sequence ID" value="MBU8543867.1"/>
    <property type="molecule type" value="Genomic_DNA"/>
</dbReference>
<feature type="compositionally biased region" description="Basic and acidic residues" evidence="1">
    <location>
        <begin position="18"/>
        <end position="28"/>
    </location>
</feature>
<evidence type="ECO:0008006" key="4">
    <source>
        <dbReference type="Google" id="ProtNLM"/>
    </source>
</evidence>
<evidence type="ECO:0000313" key="3">
    <source>
        <dbReference type="Proteomes" id="UP000689967"/>
    </source>
</evidence>
<reference evidence="2 3" key="1">
    <citation type="submission" date="2021-01" db="EMBL/GenBank/DDBJ databases">
        <title>Roseomonas sp. nov, a bacterium isolated from an oil production mixture in Yumen Oilfield.</title>
        <authorList>
            <person name="Wu D."/>
        </authorList>
    </citation>
    <scope>NUCLEOTIDE SEQUENCE [LARGE SCALE GENOMIC DNA]</scope>
    <source>
        <strain evidence="2 3">ROY-5-3</strain>
    </source>
</reference>
<protein>
    <recommendedName>
        <fullName evidence="4">Flagellar hook-length control protein FliK</fullName>
    </recommendedName>
</protein>
<comment type="caution">
    <text evidence="2">The sequence shown here is derived from an EMBL/GenBank/DDBJ whole genome shotgun (WGS) entry which is preliminary data.</text>
</comment>
<organism evidence="2 3">
    <name type="scientific">Falsiroseomonas oleicola</name>
    <dbReference type="NCBI Taxonomy" id="2801474"/>
    <lineage>
        <taxon>Bacteria</taxon>
        <taxon>Pseudomonadati</taxon>
        <taxon>Pseudomonadota</taxon>
        <taxon>Alphaproteobacteria</taxon>
        <taxon>Acetobacterales</taxon>
        <taxon>Roseomonadaceae</taxon>
        <taxon>Falsiroseomonas</taxon>
    </lineage>
</organism>
<keyword evidence="3" id="KW-1185">Reference proteome</keyword>
<name>A0ABS6H7T9_9PROT</name>
<sequence>MELSGSGGAISAALLQQMRDRRLPREEDPAANAASASAGLAQSPAGITAGAVPESDPDDAVASSAGQPQASLSAAMLNVLFSAQADDGNVTAEANPDVAARLTAMLQRALTAYAPEDEVASGRGVSQGA</sequence>
<gene>
    <name evidence="2" type="ORF">JJQ90_09125</name>
</gene>
<accession>A0ABS6H7T9</accession>